<keyword evidence="2" id="KW-0808">Transferase</keyword>
<dbReference type="SUPFAM" id="SSF56112">
    <property type="entry name" value="Protein kinase-like (PK-like)"/>
    <property type="match status" value="1"/>
</dbReference>
<reference evidence="2" key="1">
    <citation type="journal article" date="2023" name="Mol. Phylogenet. Evol.">
        <title>Genome-scale phylogeny and comparative genomics of the fungal order Sordariales.</title>
        <authorList>
            <person name="Hensen N."/>
            <person name="Bonometti L."/>
            <person name="Westerberg I."/>
            <person name="Brannstrom I.O."/>
            <person name="Guillou S."/>
            <person name="Cros-Aarteil S."/>
            <person name="Calhoun S."/>
            <person name="Haridas S."/>
            <person name="Kuo A."/>
            <person name="Mondo S."/>
            <person name="Pangilinan J."/>
            <person name="Riley R."/>
            <person name="LaButti K."/>
            <person name="Andreopoulos B."/>
            <person name="Lipzen A."/>
            <person name="Chen C."/>
            <person name="Yan M."/>
            <person name="Daum C."/>
            <person name="Ng V."/>
            <person name="Clum A."/>
            <person name="Steindorff A."/>
            <person name="Ohm R.A."/>
            <person name="Martin F."/>
            <person name="Silar P."/>
            <person name="Natvig D.O."/>
            <person name="Lalanne C."/>
            <person name="Gautier V."/>
            <person name="Ament-Velasquez S.L."/>
            <person name="Kruys A."/>
            <person name="Hutchinson M.I."/>
            <person name="Powell A.J."/>
            <person name="Barry K."/>
            <person name="Miller A.N."/>
            <person name="Grigoriev I.V."/>
            <person name="Debuchy R."/>
            <person name="Gladieux P."/>
            <person name="Hiltunen Thoren M."/>
            <person name="Johannesson H."/>
        </authorList>
    </citation>
    <scope>NUCLEOTIDE SEQUENCE</scope>
    <source>
        <strain evidence="2">CBS 757.83</strain>
    </source>
</reference>
<comment type="caution">
    <text evidence="2">The sequence shown here is derived from an EMBL/GenBank/DDBJ whole genome shotgun (WGS) entry which is preliminary data.</text>
</comment>
<organism evidence="2 3">
    <name type="scientific">Parathielavia hyrcaniae</name>
    <dbReference type="NCBI Taxonomy" id="113614"/>
    <lineage>
        <taxon>Eukaryota</taxon>
        <taxon>Fungi</taxon>
        <taxon>Dikarya</taxon>
        <taxon>Ascomycota</taxon>
        <taxon>Pezizomycotina</taxon>
        <taxon>Sordariomycetes</taxon>
        <taxon>Sordariomycetidae</taxon>
        <taxon>Sordariales</taxon>
        <taxon>Chaetomiaceae</taxon>
        <taxon>Parathielavia</taxon>
    </lineage>
</organism>
<sequence>MERWEEGFFVLSKTSPPLPARQPHPPDSAALPRVYSAGDASAVWCAGDAFIKIHDIKYPQVTREHVTLAFLRKKEPLGFAIPTVLYHGEWQNRYYLVLSRVPGRTLTEAWPAMDEETRRYYIQRVAEVCEQMAQWKGQAIGGVDGGQVMELYLEKGSSLRPEDLHRTCAAMGMDVSHLVFYHCDLGPGNVIVDTESKGIGIIDWEIAGYLPKEWVRTKFHLSSGMDFPNVEDEDAKSYWQRFVARKLSEMGFEEAIDGWLAFRARAKNS</sequence>
<evidence type="ECO:0000259" key="1">
    <source>
        <dbReference type="Pfam" id="PF01636"/>
    </source>
</evidence>
<proteinExistence type="predicted"/>
<keyword evidence="3" id="KW-1185">Reference proteome</keyword>
<dbReference type="Gene3D" id="3.90.1200.10">
    <property type="match status" value="1"/>
</dbReference>
<dbReference type="PANTHER" id="PTHR21310:SF58">
    <property type="entry name" value="AMINOGLYCOSIDE PHOSPHOTRANSFERASE DOMAIN-CONTAINING PROTEIN"/>
    <property type="match status" value="1"/>
</dbReference>
<accession>A0AAN6PVF5</accession>
<evidence type="ECO:0000313" key="2">
    <source>
        <dbReference type="EMBL" id="KAK4097369.1"/>
    </source>
</evidence>
<feature type="domain" description="Aminoglycoside phosphotransferase" evidence="1">
    <location>
        <begin position="47"/>
        <end position="209"/>
    </location>
</feature>
<keyword evidence="2" id="KW-0418">Kinase</keyword>
<gene>
    <name evidence="2" type="ORF">N658DRAFT_500521</name>
</gene>
<dbReference type="CDD" id="cd05120">
    <property type="entry name" value="APH_ChoK_like"/>
    <property type="match status" value="1"/>
</dbReference>
<reference evidence="2" key="2">
    <citation type="submission" date="2023-05" db="EMBL/GenBank/DDBJ databases">
        <authorList>
            <consortium name="Lawrence Berkeley National Laboratory"/>
            <person name="Steindorff A."/>
            <person name="Hensen N."/>
            <person name="Bonometti L."/>
            <person name="Westerberg I."/>
            <person name="Brannstrom I.O."/>
            <person name="Guillou S."/>
            <person name="Cros-Aarteil S."/>
            <person name="Calhoun S."/>
            <person name="Haridas S."/>
            <person name="Kuo A."/>
            <person name="Mondo S."/>
            <person name="Pangilinan J."/>
            <person name="Riley R."/>
            <person name="Labutti K."/>
            <person name="Andreopoulos B."/>
            <person name="Lipzen A."/>
            <person name="Chen C."/>
            <person name="Yanf M."/>
            <person name="Daum C."/>
            <person name="Ng V."/>
            <person name="Clum A."/>
            <person name="Ohm R."/>
            <person name="Martin F."/>
            <person name="Silar P."/>
            <person name="Natvig D."/>
            <person name="Lalanne C."/>
            <person name="Gautier V."/>
            <person name="Ament-Velasquez S.L."/>
            <person name="Kruys A."/>
            <person name="Hutchinson M.I."/>
            <person name="Powell A.J."/>
            <person name="Barry K."/>
            <person name="Miller A.N."/>
            <person name="Grigoriev I.V."/>
            <person name="Debuchy R."/>
            <person name="Gladieux P."/>
            <person name="Thoren M.H."/>
            <person name="Johannesson H."/>
        </authorList>
    </citation>
    <scope>NUCLEOTIDE SEQUENCE</scope>
    <source>
        <strain evidence="2">CBS 757.83</strain>
    </source>
</reference>
<dbReference type="InterPro" id="IPR051678">
    <property type="entry name" value="AGP_Transferase"/>
</dbReference>
<dbReference type="Pfam" id="PF01636">
    <property type="entry name" value="APH"/>
    <property type="match status" value="1"/>
</dbReference>
<name>A0AAN6PVF5_9PEZI</name>
<dbReference type="EMBL" id="MU863677">
    <property type="protein sequence ID" value="KAK4097369.1"/>
    <property type="molecule type" value="Genomic_DNA"/>
</dbReference>
<evidence type="ECO:0000313" key="3">
    <source>
        <dbReference type="Proteomes" id="UP001305647"/>
    </source>
</evidence>
<dbReference type="AlphaFoldDB" id="A0AAN6PVF5"/>
<dbReference type="Proteomes" id="UP001305647">
    <property type="component" value="Unassembled WGS sequence"/>
</dbReference>
<protein>
    <submittedName>
        <fullName evidence="2">Kinase-like protein</fullName>
    </submittedName>
</protein>
<dbReference type="InterPro" id="IPR002575">
    <property type="entry name" value="Aminoglycoside_PTrfase"/>
</dbReference>
<dbReference type="GO" id="GO:0016301">
    <property type="term" value="F:kinase activity"/>
    <property type="evidence" value="ECO:0007669"/>
    <property type="project" value="UniProtKB-KW"/>
</dbReference>
<dbReference type="InterPro" id="IPR011009">
    <property type="entry name" value="Kinase-like_dom_sf"/>
</dbReference>
<dbReference type="PANTHER" id="PTHR21310">
    <property type="entry name" value="AMINOGLYCOSIDE PHOSPHOTRANSFERASE-RELATED-RELATED"/>
    <property type="match status" value="1"/>
</dbReference>